<feature type="DNA-binding region" description="Homeobox" evidence="4">
    <location>
        <begin position="97"/>
        <end position="159"/>
    </location>
</feature>
<protein>
    <submittedName>
        <fullName evidence="7">Homeobox domain containing protein</fullName>
    </submittedName>
</protein>
<dbReference type="OrthoDB" id="21495at2759"/>
<evidence type="ECO:0000256" key="4">
    <source>
        <dbReference type="PROSITE-ProRule" id="PRU00108"/>
    </source>
</evidence>
<feature type="domain" description="Homeobox" evidence="6">
    <location>
        <begin position="95"/>
        <end position="158"/>
    </location>
</feature>
<dbReference type="PROSITE" id="PS50071">
    <property type="entry name" value="HOMEOBOX_2"/>
    <property type="match status" value="1"/>
</dbReference>
<dbReference type="InterPro" id="IPR050224">
    <property type="entry name" value="TALE_homeobox"/>
</dbReference>
<keyword evidence="3 4" id="KW-0539">Nucleus</keyword>
<feature type="compositionally biased region" description="Basic residues" evidence="5">
    <location>
        <begin position="93"/>
        <end position="102"/>
    </location>
</feature>
<dbReference type="GO" id="GO:0006355">
    <property type="term" value="P:regulation of DNA-templated transcription"/>
    <property type="evidence" value="ECO:0007669"/>
    <property type="project" value="InterPro"/>
</dbReference>
<dbReference type="InterPro" id="IPR008422">
    <property type="entry name" value="KN_HD"/>
</dbReference>
<dbReference type="PANTHER" id="PTHR11850">
    <property type="entry name" value="HOMEOBOX PROTEIN TRANSCRIPTION FACTORS"/>
    <property type="match status" value="1"/>
</dbReference>
<dbReference type="SUPFAM" id="SSF46689">
    <property type="entry name" value="Homeodomain-like"/>
    <property type="match status" value="1"/>
</dbReference>
<dbReference type="EMBL" id="ASPP01006280">
    <property type="protein sequence ID" value="ETO29067.1"/>
    <property type="molecule type" value="Genomic_DNA"/>
</dbReference>
<dbReference type="Pfam" id="PF05920">
    <property type="entry name" value="Homeobox_KN"/>
    <property type="match status" value="1"/>
</dbReference>
<evidence type="ECO:0000256" key="2">
    <source>
        <dbReference type="ARBA" id="ARBA00023155"/>
    </source>
</evidence>
<dbReference type="GO" id="GO:0003677">
    <property type="term" value="F:DNA binding"/>
    <property type="evidence" value="ECO:0007669"/>
    <property type="project" value="UniProtKB-UniRule"/>
</dbReference>
<gene>
    <name evidence="7" type="ORF">RFI_08059</name>
</gene>
<evidence type="ECO:0000259" key="6">
    <source>
        <dbReference type="PROSITE" id="PS50071"/>
    </source>
</evidence>
<evidence type="ECO:0000313" key="8">
    <source>
        <dbReference type="Proteomes" id="UP000023152"/>
    </source>
</evidence>
<dbReference type="SMART" id="SM00389">
    <property type="entry name" value="HOX"/>
    <property type="match status" value="1"/>
</dbReference>
<organism evidence="7 8">
    <name type="scientific">Reticulomyxa filosa</name>
    <dbReference type="NCBI Taxonomy" id="46433"/>
    <lineage>
        <taxon>Eukaryota</taxon>
        <taxon>Sar</taxon>
        <taxon>Rhizaria</taxon>
        <taxon>Retaria</taxon>
        <taxon>Foraminifera</taxon>
        <taxon>Monothalamids</taxon>
        <taxon>Reticulomyxidae</taxon>
        <taxon>Reticulomyxa</taxon>
    </lineage>
</organism>
<dbReference type="CDD" id="cd00086">
    <property type="entry name" value="homeodomain"/>
    <property type="match status" value="1"/>
</dbReference>
<sequence length="163" mass="19074">MQHYMLEMEMEAKIQERKYFNYYFNIVVKKTQRTTDGVDVSDNGWNMLENNENSSNNINGAQSANDDTNSEHLTPLSITEPGDVPTNASPSAPKRKKHTKKPKFSEYDVRVFTDWYNMHPDNPYPSKREKQFMADLTNLTRYQVSRWFCNARIRKPVSLVNQA</sequence>
<dbReference type="InterPro" id="IPR001356">
    <property type="entry name" value="HD"/>
</dbReference>
<proteinExistence type="predicted"/>
<evidence type="ECO:0000256" key="5">
    <source>
        <dbReference type="SAM" id="MobiDB-lite"/>
    </source>
</evidence>
<dbReference type="Gene3D" id="1.10.10.60">
    <property type="entry name" value="Homeodomain-like"/>
    <property type="match status" value="1"/>
</dbReference>
<feature type="region of interest" description="Disordered" evidence="5">
    <location>
        <begin position="43"/>
        <end position="102"/>
    </location>
</feature>
<keyword evidence="8" id="KW-1185">Reference proteome</keyword>
<accession>X6NUX2</accession>
<dbReference type="AlphaFoldDB" id="X6NUX2"/>
<reference evidence="7 8" key="1">
    <citation type="journal article" date="2013" name="Curr. Biol.">
        <title>The Genome of the Foraminiferan Reticulomyxa filosa.</title>
        <authorList>
            <person name="Glockner G."/>
            <person name="Hulsmann N."/>
            <person name="Schleicher M."/>
            <person name="Noegel A.A."/>
            <person name="Eichinger L."/>
            <person name="Gallinger C."/>
            <person name="Pawlowski J."/>
            <person name="Sierra R."/>
            <person name="Euteneuer U."/>
            <person name="Pillet L."/>
            <person name="Moustafa A."/>
            <person name="Platzer M."/>
            <person name="Groth M."/>
            <person name="Szafranski K."/>
            <person name="Schliwa M."/>
        </authorList>
    </citation>
    <scope>NUCLEOTIDE SEQUENCE [LARGE SCALE GENOMIC DNA]</scope>
</reference>
<name>X6NUX2_RETFI</name>
<comment type="subcellular location">
    <subcellularLocation>
        <location evidence="4">Nucleus</location>
    </subcellularLocation>
</comment>
<evidence type="ECO:0000256" key="1">
    <source>
        <dbReference type="ARBA" id="ARBA00023125"/>
    </source>
</evidence>
<dbReference type="Proteomes" id="UP000023152">
    <property type="component" value="Unassembled WGS sequence"/>
</dbReference>
<feature type="compositionally biased region" description="Low complexity" evidence="5">
    <location>
        <begin position="49"/>
        <end position="59"/>
    </location>
</feature>
<dbReference type="GO" id="GO:0005634">
    <property type="term" value="C:nucleus"/>
    <property type="evidence" value="ECO:0007669"/>
    <property type="project" value="UniProtKB-SubCell"/>
</dbReference>
<keyword evidence="1 4" id="KW-0238">DNA-binding</keyword>
<dbReference type="InterPro" id="IPR009057">
    <property type="entry name" value="Homeodomain-like_sf"/>
</dbReference>
<comment type="caution">
    <text evidence="7">The sequence shown here is derived from an EMBL/GenBank/DDBJ whole genome shotgun (WGS) entry which is preliminary data.</text>
</comment>
<keyword evidence="2 4" id="KW-0371">Homeobox</keyword>
<evidence type="ECO:0000313" key="7">
    <source>
        <dbReference type="EMBL" id="ETO29067.1"/>
    </source>
</evidence>
<evidence type="ECO:0000256" key="3">
    <source>
        <dbReference type="ARBA" id="ARBA00023242"/>
    </source>
</evidence>